<comment type="caution">
    <text evidence="2">The sequence shown here is derived from an EMBL/GenBank/DDBJ whole genome shotgun (WGS) entry which is preliminary data.</text>
</comment>
<keyword evidence="1" id="KW-0732">Signal</keyword>
<sequence>MRGFNRLRTAARWSALAACFALPVEATAQEARCLPLPAARALITGMLPSVLDELRERCADRLPADALLANMPKDVMGKYRSAADKAWPQVLDAFAAMEGKELGDAERAIAGPLIQAMIGPALLEKFDPADCAPANDLITALAPLPPENLATAAVTIFELGRKDRESEKLRPCPRNAK</sequence>
<dbReference type="Proteomes" id="UP001596977">
    <property type="component" value="Unassembled WGS sequence"/>
</dbReference>
<keyword evidence="3" id="KW-1185">Reference proteome</keyword>
<dbReference type="EMBL" id="JBHTJG010000011">
    <property type="protein sequence ID" value="MFD0948230.1"/>
    <property type="molecule type" value="Genomic_DNA"/>
</dbReference>
<name>A0ABW3H9R2_9SPHN</name>
<evidence type="ECO:0000256" key="1">
    <source>
        <dbReference type="SAM" id="SignalP"/>
    </source>
</evidence>
<proteinExistence type="predicted"/>
<organism evidence="2 3">
    <name type="scientific">Sphingomonas canadensis</name>
    <dbReference type="NCBI Taxonomy" id="1219257"/>
    <lineage>
        <taxon>Bacteria</taxon>
        <taxon>Pseudomonadati</taxon>
        <taxon>Pseudomonadota</taxon>
        <taxon>Alphaproteobacteria</taxon>
        <taxon>Sphingomonadales</taxon>
        <taxon>Sphingomonadaceae</taxon>
        <taxon>Sphingomonas</taxon>
    </lineage>
</organism>
<reference evidence="3" key="1">
    <citation type="journal article" date="2019" name="Int. J. Syst. Evol. Microbiol.">
        <title>The Global Catalogue of Microorganisms (GCM) 10K type strain sequencing project: providing services to taxonomists for standard genome sequencing and annotation.</title>
        <authorList>
            <consortium name="The Broad Institute Genomics Platform"/>
            <consortium name="The Broad Institute Genome Sequencing Center for Infectious Disease"/>
            <person name="Wu L."/>
            <person name="Ma J."/>
        </authorList>
    </citation>
    <scope>NUCLEOTIDE SEQUENCE [LARGE SCALE GENOMIC DNA]</scope>
    <source>
        <strain evidence="3">CCUG 62982</strain>
    </source>
</reference>
<evidence type="ECO:0008006" key="4">
    <source>
        <dbReference type="Google" id="ProtNLM"/>
    </source>
</evidence>
<feature type="signal peptide" evidence="1">
    <location>
        <begin position="1"/>
        <end position="28"/>
    </location>
</feature>
<evidence type="ECO:0000313" key="3">
    <source>
        <dbReference type="Proteomes" id="UP001596977"/>
    </source>
</evidence>
<evidence type="ECO:0000313" key="2">
    <source>
        <dbReference type="EMBL" id="MFD0948230.1"/>
    </source>
</evidence>
<dbReference type="RefSeq" id="WP_264946172.1">
    <property type="nucleotide sequence ID" value="NZ_JAPDRA010000011.1"/>
</dbReference>
<feature type="chain" id="PRO_5045968464" description="DUF2059 domain-containing protein" evidence="1">
    <location>
        <begin position="29"/>
        <end position="177"/>
    </location>
</feature>
<gene>
    <name evidence="2" type="ORF">ACFQ1E_17960</name>
</gene>
<accession>A0ABW3H9R2</accession>
<protein>
    <recommendedName>
        <fullName evidence="4">DUF2059 domain-containing protein</fullName>
    </recommendedName>
</protein>